<feature type="domain" description="ATP synthase A/B type C-terminal" evidence="16">
    <location>
        <begin position="360"/>
        <end position="419"/>
    </location>
</feature>
<dbReference type="CDD" id="cd01133">
    <property type="entry name" value="F1-ATPase_beta_CD"/>
    <property type="match status" value="1"/>
</dbReference>
<evidence type="ECO:0000259" key="14">
    <source>
        <dbReference type="Pfam" id="PF00006"/>
    </source>
</evidence>
<comment type="caution">
    <text evidence="17">The sequence shown here is derived from an EMBL/GenBank/DDBJ whole genome shotgun (WGS) entry which is preliminary data.</text>
</comment>
<keyword evidence="7 13" id="KW-1278">Translocase</keyword>
<keyword evidence="9 13" id="KW-0472">Membrane</keyword>
<dbReference type="Pfam" id="PF02874">
    <property type="entry name" value="ATP-synt_ab_N"/>
    <property type="match status" value="1"/>
</dbReference>
<evidence type="ECO:0000256" key="8">
    <source>
        <dbReference type="ARBA" id="ARBA00023065"/>
    </source>
</evidence>
<comment type="catalytic activity">
    <reaction evidence="13">
        <text>ATP + H2O + 4 H(+)(in) = ADP + phosphate + 5 H(+)(out)</text>
        <dbReference type="Rhea" id="RHEA:57720"/>
        <dbReference type="ChEBI" id="CHEBI:15377"/>
        <dbReference type="ChEBI" id="CHEBI:15378"/>
        <dbReference type="ChEBI" id="CHEBI:30616"/>
        <dbReference type="ChEBI" id="CHEBI:43474"/>
        <dbReference type="ChEBI" id="CHEBI:456216"/>
        <dbReference type="EC" id="7.1.2.2"/>
    </reaction>
</comment>
<name>A0ABW2A3D1_9GAMM</name>
<dbReference type="PANTHER" id="PTHR15184:SF71">
    <property type="entry name" value="ATP SYNTHASE SUBUNIT BETA, MITOCHONDRIAL"/>
    <property type="match status" value="1"/>
</dbReference>
<dbReference type="Proteomes" id="UP001596422">
    <property type="component" value="Unassembled WGS sequence"/>
</dbReference>
<evidence type="ECO:0000256" key="3">
    <source>
        <dbReference type="ARBA" id="ARBA00022475"/>
    </source>
</evidence>
<evidence type="ECO:0000259" key="16">
    <source>
        <dbReference type="Pfam" id="PF22919"/>
    </source>
</evidence>
<dbReference type="RefSeq" id="WP_379910414.1">
    <property type="nucleotide sequence ID" value="NZ_JBHSWE010000001.1"/>
</dbReference>
<evidence type="ECO:0000256" key="4">
    <source>
        <dbReference type="ARBA" id="ARBA00022741"/>
    </source>
</evidence>
<dbReference type="InterPro" id="IPR036121">
    <property type="entry name" value="ATPase_F1/V1/A1_a/bsu_N_sf"/>
</dbReference>
<evidence type="ECO:0000259" key="15">
    <source>
        <dbReference type="Pfam" id="PF02874"/>
    </source>
</evidence>
<dbReference type="Pfam" id="PF00006">
    <property type="entry name" value="ATP-synt_ab"/>
    <property type="match status" value="1"/>
</dbReference>
<comment type="similarity">
    <text evidence="12">Belongs to the ATPase alpha/beta chains family. T3SS ATPase subfamily.</text>
</comment>
<dbReference type="InterPro" id="IPR005722">
    <property type="entry name" value="ATP_synth_F1_bsu"/>
</dbReference>
<dbReference type="Gene3D" id="1.10.1140.10">
    <property type="entry name" value="Bovine Mitochondrial F1-atpase, Atp Synthase Beta Chain, Chain D, domain 3"/>
    <property type="match status" value="1"/>
</dbReference>
<evidence type="ECO:0000256" key="9">
    <source>
        <dbReference type="ARBA" id="ARBA00023136"/>
    </source>
</evidence>
<keyword evidence="18" id="KW-1185">Reference proteome</keyword>
<evidence type="ECO:0000256" key="12">
    <source>
        <dbReference type="ARBA" id="ARBA00024342"/>
    </source>
</evidence>
<dbReference type="InterPro" id="IPR004100">
    <property type="entry name" value="ATPase_F1/V1/A1_a/bsu_N"/>
</dbReference>
<accession>A0ABW2A3D1</accession>
<dbReference type="InterPro" id="IPR055190">
    <property type="entry name" value="ATP-synt_VA_C"/>
</dbReference>
<evidence type="ECO:0000256" key="6">
    <source>
        <dbReference type="ARBA" id="ARBA00022840"/>
    </source>
</evidence>
<keyword evidence="3 13" id="KW-1003">Cell membrane</keyword>
<dbReference type="SUPFAM" id="SSF52540">
    <property type="entry name" value="P-loop containing nucleoside triphosphate hydrolases"/>
    <property type="match status" value="1"/>
</dbReference>
<dbReference type="CDD" id="cd18110">
    <property type="entry name" value="ATP-synt_F1_beta_C"/>
    <property type="match status" value="1"/>
</dbReference>
<dbReference type="NCBIfam" id="TIGR01039">
    <property type="entry name" value="atpD"/>
    <property type="match status" value="1"/>
</dbReference>
<dbReference type="SUPFAM" id="SSF50615">
    <property type="entry name" value="N-terminal domain of alpha and beta subunits of F1 ATP synthase"/>
    <property type="match status" value="1"/>
</dbReference>
<evidence type="ECO:0000256" key="13">
    <source>
        <dbReference type="HAMAP-Rule" id="MF_01347"/>
    </source>
</evidence>
<feature type="binding site" evidence="13">
    <location>
        <begin position="159"/>
        <end position="166"/>
    </location>
    <ligand>
        <name>ATP</name>
        <dbReference type="ChEBI" id="CHEBI:30616"/>
    </ligand>
</feature>
<evidence type="ECO:0000313" key="17">
    <source>
        <dbReference type="EMBL" id="MFC6671940.1"/>
    </source>
</evidence>
<organism evidence="17 18">
    <name type="scientific">Marinobacterium aestuariivivens</name>
    <dbReference type="NCBI Taxonomy" id="1698799"/>
    <lineage>
        <taxon>Bacteria</taxon>
        <taxon>Pseudomonadati</taxon>
        <taxon>Pseudomonadota</taxon>
        <taxon>Gammaproteobacteria</taxon>
        <taxon>Oceanospirillales</taxon>
        <taxon>Oceanospirillaceae</taxon>
        <taxon>Marinobacterium</taxon>
    </lineage>
</organism>
<dbReference type="InterPro" id="IPR050053">
    <property type="entry name" value="ATPase_alpha/beta_chains"/>
</dbReference>
<protein>
    <recommendedName>
        <fullName evidence="13">ATP synthase subunit beta</fullName>
        <ecNumber evidence="13">7.1.2.2</ecNumber>
    </recommendedName>
    <alternativeName>
        <fullName evidence="13">ATP synthase F1 sector subunit beta</fullName>
    </alternativeName>
    <alternativeName>
        <fullName evidence="13">F-ATPase subunit beta</fullName>
    </alternativeName>
</protein>
<evidence type="ECO:0000256" key="7">
    <source>
        <dbReference type="ARBA" id="ARBA00022967"/>
    </source>
</evidence>
<keyword evidence="4 13" id="KW-0547">Nucleotide-binding</keyword>
<dbReference type="Gene3D" id="2.40.10.170">
    <property type="match status" value="1"/>
</dbReference>
<evidence type="ECO:0000256" key="10">
    <source>
        <dbReference type="ARBA" id="ARBA00023196"/>
    </source>
</evidence>
<dbReference type="EC" id="7.1.2.2" evidence="13"/>
<evidence type="ECO:0000256" key="5">
    <source>
        <dbReference type="ARBA" id="ARBA00022781"/>
    </source>
</evidence>
<evidence type="ECO:0000256" key="1">
    <source>
        <dbReference type="ARBA" id="ARBA00004370"/>
    </source>
</evidence>
<dbReference type="PANTHER" id="PTHR15184">
    <property type="entry name" value="ATP SYNTHASE"/>
    <property type="match status" value="1"/>
</dbReference>
<dbReference type="HAMAP" id="MF_01347">
    <property type="entry name" value="ATP_synth_beta_bact"/>
    <property type="match status" value="1"/>
</dbReference>
<dbReference type="InterPro" id="IPR027417">
    <property type="entry name" value="P-loop_NTPase"/>
</dbReference>
<comment type="function">
    <text evidence="13">Produces ATP from ADP in the presence of a proton gradient across the membrane. The catalytic sites are hosted primarily by the beta subunits.</text>
</comment>
<feature type="domain" description="ATPase F1/V1/A1 complex alpha/beta subunit N-terminal" evidence="15">
    <location>
        <begin position="17"/>
        <end position="82"/>
    </location>
</feature>
<evidence type="ECO:0000256" key="2">
    <source>
        <dbReference type="ARBA" id="ARBA00022448"/>
    </source>
</evidence>
<evidence type="ECO:0000313" key="18">
    <source>
        <dbReference type="Proteomes" id="UP001596422"/>
    </source>
</evidence>
<dbReference type="InterPro" id="IPR024034">
    <property type="entry name" value="ATPase_F1/V1_b/a_C"/>
</dbReference>
<evidence type="ECO:0000256" key="11">
    <source>
        <dbReference type="ARBA" id="ARBA00023310"/>
    </source>
</evidence>
<proteinExistence type="inferred from homology"/>
<keyword evidence="2 13" id="KW-0813">Transport</keyword>
<dbReference type="InterPro" id="IPR000194">
    <property type="entry name" value="ATPase_F1/V1/A1_a/bsu_nucl-bd"/>
</dbReference>
<gene>
    <name evidence="13 17" type="primary">atpD</name>
    <name evidence="17" type="ORF">ACFQDL_19130</name>
</gene>
<keyword evidence="8 13" id="KW-0406">Ion transport</keyword>
<comment type="subcellular location">
    <subcellularLocation>
        <location evidence="13">Cell membrane</location>
        <topology evidence="13">Peripheral membrane protein</topology>
    </subcellularLocation>
    <subcellularLocation>
        <location evidence="1">Membrane</location>
    </subcellularLocation>
</comment>
<reference evidence="18" key="1">
    <citation type="journal article" date="2019" name="Int. J. Syst. Evol. Microbiol.">
        <title>The Global Catalogue of Microorganisms (GCM) 10K type strain sequencing project: providing services to taxonomists for standard genome sequencing and annotation.</title>
        <authorList>
            <consortium name="The Broad Institute Genomics Platform"/>
            <consortium name="The Broad Institute Genome Sequencing Center for Infectious Disease"/>
            <person name="Wu L."/>
            <person name="Ma J."/>
        </authorList>
    </citation>
    <scope>NUCLEOTIDE SEQUENCE [LARGE SCALE GENOMIC DNA]</scope>
    <source>
        <strain evidence="18">NBRC 111756</strain>
    </source>
</reference>
<keyword evidence="11 13" id="KW-0066">ATP synthesis</keyword>
<dbReference type="Gene3D" id="3.40.50.300">
    <property type="entry name" value="P-loop containing nucleotide triphosphate hydrolases"/>
    <property type="match status" value="1"/>
</dbReference>
<feature type="domain" description="ATPase F1/V1/A1 complex alpha/beta subunit nucleotide-binding" evidence="14">
    <location>
        <begin position="139"/>
        <end position="352"/>
    </location>
</feature>
<keyword evidence="6 13" id="KW-0067">ATP-binding</keyword>
<dbReference type="Pfam" id="PF22919">
    <property type="entry name" value="ATP-synt_VA_C"/>
    <property type="match status" value="1"/>
</dbReference>
<keyword evidence="10 13" id="KW-0139">CF(1)</keyword>
<dbReference type="SUPFAM" id="SSF47917">
    <property type="entry name" value="C-terminal domain of alpha and beta subunits of F1 ATP synthase"/>
    <property type="match status" value="1"/>
</dbReference>
<keyword evidence="5 13" id="KW-0375">Hydrogen ion transport</keyword>
<sequence length="465" mass="50884">MASKAIDTVTHTAVGTIAEVHGPVVVIRCQKLPPLRQALQASFDHETYLFEVHQHLDQHHARAITLHSTSGLHRGMTVYDTGAPLHVPVTKACLGRLLNIFGEPLDGGEPLQADSYRNIHGTPVALWDAVGTGAILETGIKVIDLLCPFIRGGKTGLFGGAGVGKTVLVMEFMQAVAALHSGVSVFAGVGERIREAHELWHEIREAGVLPQSLLMFGQMDESPGVRFRIGLSALTYAEYLRDSLHKEVLFVMDNIFRFVQAGSEISSLLGRMPATVGYQPTLITEVAELQDRILSTREGAITSVQAVYVPADDMTDPAVGAILSHLDSKVVLSRTQAGKGIYPAVEPLQSGSRLMDRHTLGDRHYNVAESVREHLARYHELEDIIAMLGVEELSPQDRQVVMRARKLQRYLTQPFKVTASHTGIPGVSVPLKTTLDDCEAFLRGDHDEVPEELCYMRGSMQEVST</sequence>
<dbReference type="EMBL" id="JBHSWE010000001">
    <property type="protein sequence ID" value="MFC6671940.1"/>
    <property type="molecule type" value="Genomic_DNA"/>
</dbReference>